<gene>
    <name evidence="4" type="ORF">AAFF_G00141900</name>
</gene>
<dbReference type="Gene3D" id="1.10.3500.10">
    <property type="entry name" value="Tex N-terminal region-like"/>
    <property type="match status" value="1"/>
</dbReference>
<comment type="caution">
    <text evidence="4">The sequence shown here is derived from an EMBL/GenBank/DDBJ whole genome shotgun (WGS) entry which is preliminary data.</text>
</comment>
<keyword evidence="5" id="KW-1185">Reference proteome</keyword>
<dbReference type="AlphaFoldDB" id="A0AAD7X299"/>
<dbReference type="InterPro" id="IPR023319">
    <property type="entry name" value="Tex-like_HTH_dom_sf"/>
</dbReference>
<feature type="domain" description="Tex-like central region" evidence="3">
    <location>
        <begin position="353"/>
        <end position="468"/>
    </location>
</feature>
<dbReference type="Gene3D" id="1.10.10.650">
    <property type="entry name" value="RuvA domain 2-like"/>
    <property type="match status" value="1"/>
</dbReference>
<evidence type="ECO:0000256" key="1">
    <source>
        <dbReference type="SAM" id="MobiDB-lite"/>
    </source>
</evidence>
<feature type="compositionally biased region" description="Basic and acidic residues" evidence="1">
    <location>
        <begin position="60"/>
        <end position="80"/>
    </location>
</feature>
<name>A0AAD7X299_9TELE</name>
<reference evidence="4" key="1">
    <citation type="journal article" date="2023" name="Science">
        <title>Genome structures resolve the early diversification of teleost fishes.</title>
        <authorList>
            <person name="Parey E."/>
            <person name="Louis A."/>
            <person name="Montfort J."/>
            <person name="Bouchez O."/>
            <person name="Roques C."/>
            <person name="Iampietro C."/>
            <person name="Lluch J."/>
            <person name="Castinel A."/>
            <person name="Donnadieu C."/>
            <person name="Desvignes T."/>
            <person name="Floi Bucao C."/>
            <person name="Jouanno E."/>
            <person name="Wen M."/>
            <person name="Mejri S."/>
            <person name="Dirks R."/>
            <person name="Jansen H."/>
            <person name="Henkel C."/>
            <person name="Chen W.J."/>
            <person name="Zahm M."/>
            <person name="Cabau C."/>
            <person name="Klopp C."/>
            <person name="Thompson A.W."/>
            <person name="Robinson-Rechavi M."/>
            <person name="Braasch I."/>
            <person name="Lecointre G."/>
            <person name="Bobe J."/>
            <person name="Postlethwait J.H."/>
            <person name="Berthelot C."/>
            <person name="Roest Crollius H."/>
            <person name="Guiguen Y."/>
        </authorList>
    </citation>
    <scope>NUCLEOTIDE SEQUENCE</scope>
    <source>
        <strain evidence="4">NC1722</strain>
    </source>
</reference>
<evidence type="ECO:0008006" key="6">
    <source>
        <dbReference type="Google" id="ProtNLM"/>
    </source>
</evidence>
<organism evidence="4 5">
    <name type="scientific">Aldrovandia affinis</name>
    <dbReference type="NCBI Taxonomy" id="143900"/>
    <lineage>
        <taxon>Eukaryota</taxon>
        <taxon>Metazoa</taxon>
        <taxon>Chordata</taxon>
        <taxon>Craniata</taxon>
        <taxon>Vertebrata</taxon>
        <taxon>Euteleostomi</taxon>
        <taxon>Actinopterygii</taxon>
        <taxon>Neopterygii</taxon>
        <taxon>Teleostei</taxon>
        <taxon>Notacanthiformes</taxon>
        <taxon>Halosauridae</taxon>
        <taxon>Aldrovandia</taxon>
    </lineage>
</organism>
<dbReference type="EMBL" id="JAINUG010000002">
    <property type="protein sequence ID" value="KAJ8418481.1"/>
    <property type="molecule type" value="Genomic_DNA"/>
</dbReference>
<dbReference type="InterPro" id="IPR055179">
    <property type="entry name" value="Tex-like_central_region"/>
</dbReference>
<dbReference type="PANTHER" id="PTHR10724">
    <property type="entry name" value="30S RIBOSOMAL PROTEIN S1"/>
    <property type="match status" value="1"/>
</dbReference>
<feature type="compositionally biased region" description="Acidic residues" evidence="1">
    <location>
        <begin position="44"/>
        <end position="57"/>
    </location>
</feature>
<dbReference type="InterPro" id="IPR050437">
    <property type="entry name" value="Ribos_protein_bS1-like"/>
</dbReference>
<feature type="region of interest" description="Disordered" evidence="1">
    <location>
        <begin position="151"/>
        <end position="202"/>
    </location>
</feature>
<evidence type="ECO:0000313" key="5">
    <source>
        <dbReference type="Proteomes" id="UP001221898"/>
    </source>
</evidence>
<feature type="region of interest" description="Disordered" evidence="1">
    <location>
        <begin position="1"/>
        <end position="132"/>
    </location>
</feature>
<feature type="domain" description="Tex-like protein N-terminal" evidence="2">
    <location>
        <begin position="216"/>
        <end position="288"/>
    </location>
</feature>
<evidence type="ECO:0000259" key="2">
    <source>
        <dbReference type="Pfam" id="PF09371"/>
    </source>
</evidence>
<dbReference type="Pfam" id="PF22706">
    <property type="entry name" value="Tex_central_region"/>
    <property type="match status" value="1"/>
</dbReference>
<dbReference type="InterPro" id="IPR023323">
    <property type="entry name" value="Tex-like_dom_sf"/>
</dbReference>
<dbReference type="GO" id="GO:0006412">
    <property type="term" value="P:translation"/>
    <property type="evidence" value="ECO:0007669"/>
    <property type="project" value="TreeGrafter"/>
</dbReference>
<sequence>MCMFASLSHCPKSKQHDTESSNHHVLQRKSTDEDDFDKLSQQQESEEEEEEEEEEAWEPAAKKPAPEKKPAAKKPAERKAAIKKPAKPKEPKPKVPRKAAERKPRAPRGKKGPAVPAEQAGGTEGAGGIVGDTAAPGMAVEVKEERLSFGVPAGGNYEASSSQQPPPVKKEEPEDDFTFDEPVTKKMKTSAAPQGRPVRQPRAGKDLRHDLQMNWDPIQVLSEITHVEPWVCANIVELFQEENTIPFIVRYRKELINHMDADAVREVQHSLEELCAVSKKSQSISQTLKKEGVLTAELEETLKNCRSPDELEYVYAPYKKGSKLSKARRAKQLGLEPAAHALLQEPRNLNLQALVKPGSEGLSSWDEVATGVEQILADMIAKDKETLTFVRSLCDRNAVTLHSSVSKTALKEQQQQGARPGKPKDIDKFRLYCDFTCNVQRIQHHQTLAINRGESLKILTVKVNIPDRVKNELCRWCVNVRSVLNLSIVVHYPHPTGMGGWRVTDS</sequence>
<accession>A0AAD7X299</accession>
<dbReference type="FunFam" id="1.10.10.650:FF:000001">
    <property type="entry name" value="S1 RNA-binding domain 1"/>
    <property type="match status" value="1"/>
</dbReference>
<dbReference type="GO" id="GO:0003735">
    <property type="term" value="F:structural constituent of ribosome"/>
    <property type="evidence" value="ECO:0007669"/>
    <property type="project" value="TreeGrafter"/>
</dbReference>
<dbReference type="InterPro" id="IPR018974">
    <property type="entry name" value="Tex-like_N"/>
</dbReference>
<feature type="compositionally biased region" description="Basic and acidic residues" evidence="1">
    <location>
        <begin position="87"/>
        <end position="104"/>
    </location>
</feature>
<dbReference type="GO" id="GO:0003729">
    <property type="term" value="F:mRNA binding"/>
    <property type="evidence" value="ECO:0007669"/>
    <property type="project" value="TreeGrafter"/>
</dbReference>
<dbReference type="Proteomes" id="UP001221898">
    <property type="component" value="Unassembled WGS sequence"/>
</dbReference>
<evidence type="ECO:0000313" key="4">
    <source>
        <dbReference type="EMBL" id="KAJ8418481.1"/>
    </source>
</evidence>
<dbReference type="PANTHER" id="PTHR10724:SF10">
    <property type="entry name" value="S1 RNA-BINDING DOMAIN-CONTAINING PROTEIN 1"/>
    <property type="match status" value="1"/>
</dbReference>
<protein>
    <recommendedName>
        <fullName evidence="6">S1 RNA binding domain 1</fullName>
    </recommendedName>
</protein>
<dbReference type="Pfam" id="PF09371">
    <property type="entry name" value="Tex_N"/>
    <property type="match status" value="1"/>
</dbReference>
<proteinExistence type="predicted"/>
<evidence type="ECO:0000259" key="3">
    <source>
        <dbReference type="Pfam" id="PF22706"/>
    </source>
</evidence>
<dbReference type="SUPFAM" id="SSF158832">
    <property type="entry name" value="Tex N-terminal region-like"/>
    <property type="match status" value="1"/>
</dbReference>